<dbReference type="InterPro" id="IPR050832">
    <property type="entry name" value="Bact_Acetyltransf"/>
</dbReference>
<dbReference type="GO" id="GO:0005840">
    <property type="term" value="C:ribosome"/>
    <property type="evidence" value="ECO:0007669"/>
    <property type="project" value="UniProtKB-KW"/>
</dbReference>
<accession>A0A1H7HQN6</accession>
<keyword evidence="5" id="KW-1185">Reference proteome</keyword>
<keyword evidence="2" id="KW-0012">Acyltransferase</keyword>
<evidence type="ECO:0000259" key="3">
    <source>
        <dbReference type="PROSITE" id="PS51186"/>
    </source>
</evidence>
<dbReference type="InterPro" id="IPR000182">
    <property type="entry name" value="GNAT_dom"/>
</dbReference>
<dbReference type="EMBL" id="FOAS01000003">
    <property type="protein sequence ID" value="SEK51812.1"/>
    <property type="molecule type" value="Genomic_DNA"/>
</dbReference>
<name>A0A1H7HQN6_9GAMM</name>
<protein>
    <submittedName>
        <fullName evidence="4">Ribosomal protein S18 acetylase RimI</fullName>
    </submittedName>
</protein>
<gene>
    <name evidence="4" type="ORF">SAMN05216214_10341</name>
</gene>
<sequence>MTFTVRKAEEADVAALVPLFAAYLTFYERPAPLKDIRAFLAERLQHREAVILLLEQQGKMLGFALLYPFFASLQLSPAWLLHDMYVDSSVRRQGVGKTLLQAVRKQAEASGACGVQLETAHSNFAAQGLYEQLGFVRDEEFFTYWLALPPAMAEE</sequence>
<feature type="domain" description="N-acetyltransferase" evidence="3">
    <location>
        <begin position="3"/>
        <end position="155"/>
    </location>
</feature>
<dbReference type="AlphaFoldDB" id="A0A1H7HQN6"/>
<dbReference type="CDD" id="cd04301">
    <property type="entry name" value="NAT_SF"/>
    <property type="match status" value="1"/>
</dbReference>
<dbReference type="RefSeq" id="WP_074865103.1">
    <property type="nucleotide sequence ID" value="NZ_FOAS01000003.1"/>
</dbReference>
<evidence type="ECO:0000313" key="5">
    <source>
        <dbReference type="Proteomes" id="UP000185766"/>
    </source>
</evidence>
<dbReference type="Proteomes" id="UP000185766">
    <property type="component" value="Unassembled WGS sequence"/>
</dbReference>
<dbReference type="STRING" id="1429083.GCA_001885685_01637"/>
<dbReference type="PANTHER" id="PTHR43877">
    <property type="entry name" value="AMINOALKYLPHOSPHONATE N-ACETYLTRANSFERASE-RELATED-RELATED"/>
    <property type="match status" value="1"/>
</dbReference>
<keyword evidence="4" id="KW-0687">Ribonucleoprotein</keyword>
<evidence type="ECO:0000313" key="4">
    <source>
        <dbReference type="EMBL" id="SEK51812.1"/>
    </source>
</evidence>
<dbReference type="Gene3D" id="3.40.630.30">
    <property type="match status" value="1"/>
</dbReference>
<dbReference type="InterPro" id="IPR016181">
    <property type="entry name" value="Acyl_CoA_acyltransferase"/>
</dbReference>
<dbReference type="GO" id="GO:0016747">
    <property type="term" value="F:acyltransferase activity, transferring groups other than amino-acyl groups"/>
    <property type="evidence" value="ECO:0007669"/>
    <property type="project" value="InterPro"/>
</dbReference>
<dbReference type="PROSITE" id="PS51186">
    <property type="entry name" value="GNAT"/>
    <property type="match status" value="1"/>
</dbReference>
<evidence type="ECO:0000256" key="1">
    <source>
        <dbReference type="ARBA" id="ARBA00022679"/>
    </source>
</evidence>
<keyword evidence="1" id="KW-0808">Transferase</keyword>
<reference evidence="4 5" key="1">
    <citation type="submission" date="2016-10" db="EMBL/GenBank/DDBJ databases">
        <authorList>
            <person name="de Groot N.N."/>
        </authorList>
    </citation>
    <scope>NUCLEOTIDE SEQUENCE [LARGE SCALE GENOMIC DNA]</scope>
    <source>
        <strain evidence="4 5">JCM 19513</strain>
    </source>
</reference>
<evidence type="ECO:0000256" key="2">
    <source>
        <dbReference type="ARBA" id="ARBA00023315"/>
    </source>
</evidence>
<keyword evidence="4" id="KW-0689">Ribosomal protein</keyword>
<dbReference type="Pfam" id="PF00583">
    <property type="entry name" value="Acetyltransf_1"/>
    <property type="match status" value="1"/>
</dbReference>
<proteinExistence type="predicted"/>
<dbReference type="SUPFAM" id="SSF55729">
    <property type="entry name" value="Acyl-CoA N-acyltransferases (Nat)"/>
    <property type="match status" value="1"/>
</dbReference>
<organism evidence="4 5">
    <name type="scientific">Atopomonas hussainii</name>
    <dbReference type="NCBI Taxonomy" id="1429083"/>
    <lineage>
        <taxon>Bacteria</taxon>
        <taxon>Pseudomonadati</taxon>
        <taxon>Pseudomonadota</taxon>
        <taxon>Gammaproteobacteria</taxon>
        <taxon>Pseudomonadales</taxon>
        <taxon>Pseudomonadaceae</taxon>
        <taxon>Atopomonas</taxon>
    </lineage>
</organism>